<keyword evidence="3" id="KW-1185">Reference proteome</keyword>
<organism evidence="2 3">
    <name type="scientific">Dictyostelium firmibasis</name>
    <dbReference type="NCBI Taxonomy" id="79012"/>
    <lineage>
        <taxon>Eukaryota</taxon>
        <taxon>Amoebozoa</taxon>
        <taxon>Evosea</taxon>
        <taxon>Eumycetozoa</taxon>
        <taxon>Dictyostelia</taxon>
        <taxon>Dictyosteliales</taxon>
        <taxon>Dictyosteliaceae</taxon>
        <taxon>Dictyostelium</taxon>
    </lineage>
</organism>
<keyword evidence="1" id="KW-0732">Signal</keyword>
<evidence type="ECO:0000313" key="3">
    <source>
        <dbReference type="Proteomes" id="UP001344447"/>
    </source>
</evidence>
<sequence>MKLLFSLILIFSIALNVSNSTKTLNPLNINIKESNPTCFSESSFVGFTTAYIFNSINAFFPGENGQPPKQDTFYESGTISYDFQNQLYYNQFYELDISSNLTTTATTWIFGKNSTQYFIPTNDATCYIVSKDATLPSQMPLLFPAGSSEIGITPTQVLSITDTKMANYTAETLLVTSDCTPMIYSVSNLEYVAPGEALMNFFFYATEPNENLFQLPSLCAEPTPVESSKLSKSTKSILNMFQ</sequence>
<dbReference type="PANTHER" id="PTHR31648:SF3">
    <property type="entry name" value="TRANSMEMBRANE PROTEIN"/>
    <property type="match status" value="1"/>
</dbReference>
<dbReference type="InterPro" id="IPR040310">
    <property type="entry name" value="DDB_G0292248"/>
</dbReference>
<gene>
    <name evidence="2" type="ORF">RB653_009353</name>
</gene>
<protein>
    <submittedName>
        <fullName evidence="2">Uncharacterized protein</fullName>
    </submittedName>
</protein>
<accession>A0AAN7U1M6</accession>
<feature type="chain" id="PRO_5043009573" evidence="1">
    <location>
        <begin position="21"/>
        <end position="242"/>
    </location>
</feature>
<dbReference type="EMBL" id="JAVFKY010000003">
    <property type="protein sequence ID" value="KAK5579668.1"/>
    <property type="molecule type" value="Genomic_DNA"/>
</dbReference>
<dbReference type="PANTHER" id="PTHR31648">
    <property type="entry name" value="TRANSMEMBRANE PROTEIN-RELATED"/>
    <property type="match status" value="1"/>
</dbReference>
<proteinExistence type="predicted"/>
<dbReference type="Proteomes" id="UP001344447">
    <property type="component" value="Unassembled WGS sequence"/>
</dbReference>
<name>A0AAN7U1M6_9MYCE</name>
<comment type="caution">
    <text evidence="2">The sequence shown here is derived from an EMBL/GenBank/DDBJ whole genome shotgun (WGS) entry which is preliminary data.</text>
</comment>
<reference evidence="2 3" key="1">
    <citation type="submission" date="2023-11" db="EMBL/GenBank/DDBJ databases">
        <title>Dfirmibasis_genome.</title>
        <authorList>
            <person name="Edelbroek B."/>
            <person name="Kjellin J."/>
            <person name="Jerlstrom-Hultqvist J."/>
            <person name="Soderbom F."/>
        </authorList>
    </citation>
    <scope>NUCLEOTIDE SEQUENCE [LARGE SCALE GENOMIC DNA]</scope>
    <source>
        <strain evidence="2 3">TNS-C-14</strain>
    </source>
</reference>
<dbReference type="Pfam" id="PF25544">
    <property type="entry name" value="Ependymin_amoebozoa"/>
    <property type="match status" value="1"/>
</dbReference>
<feature type="signal peptide" evidence="1">
    <location>
        <begin position="1"/>
        <end position="20"/>
    </location>
</feature>
<evidence type="ECO:0000256" key="1">
    <source>
        <dbReference type="SAM" id="SignalP"/>
    </source>
</evidence>
<evidence type="ECO:0000313" key="2">
    <source>
        <dbReference type="EMBL" id="KAK5579668.1"/>
    </source>
</evidence>
<dbReference type="AlphaFoldDB" id="A0AAN7U1M6"/>